<dbReference type="Proteomes" id="UP000006054">
    <property type="component" value="Chromosome"/>
</dbReference>
<dbReference type="EMBL" id="CP003345">
    <property type="protein sequence ID" value="AFM06143.1"/>
    <property type="molecule type" value="Genomic_DNA"/>
</dbReference>
<dbReference type="Gene3D" id="3.10.20.310">
    <property type="entry name" value="membrane protein fhac"/>
    <property type="match status" value="1"/>
</dbReference>
<dbReference type="Gene3D" id="2.40.160.50">
    <property type="entry name" value="membrane protein fhac: a member of the omp85/tpsb transporter family"/>
    <property type="match status" value="1"/>
</dbReference>
<accession>I4AQA8</accession>
<evidence type="ECO:0008006" key="4">
    <source>
        <dbReference type="Google" id="ProtNLM"/>
    </source>
</evidence>
<dbReference type="eggNOG" id="COG4775">
    <property type="taxonomic scope" value="Bacteria"/>
</dbReference>
<dbReference type="KEGG" id="fli:Fleli_3837"/>
<proteinExistence type="predicted"/>
<dbReference type="HOGENOM" id="CLU_044184_0_0_10"/>
<protein>
    <recommendedName>
        <fullName evidence="4">Outer membrane protein/protective antigen OMA87</fullName>
    </recommendedName>
</protein>
<evidence type="ECO:0000313" key="3">
    <source>
        <dbReference type="Proteomes" id="UP000006054"/>
    </source>
</evidence>
<keyword evidence="3" id="KW-1185">Reference proteome</keyword>
<dbReference type="STRING" id="880071.Fleli_3837"/>
<organism evidence="2 3">
    <name type="scientific">Bernardetia litoralis (strain ATCC 23117 / DSM 6794 / NBRC 15988 / NCIMB 1366 / Fx l1 / Sio-4)</name>
    <name type="common">Flexibacter litoralis</name>
    <dbReference type="NCBI Taxonomy" id="880071"/>
    <lineage>
        <taxon>Bacteria</taxon>
        <taxon>Pseudomonadati</taxon>
        <taxon>Bacteroidota</taxon>
        <taxon>Cytophagia</taxon>
        <taxon>Cytophagales</taxon>
        <taxon>Bernardetiaceae</taxon>
        <taxon>Bernardetia</taxon>
    </lineage>
</organism>
<dbReference type="AlphaFoldDB" id="I4AQA8"/>
<name>I4AQA8_BERLS</name>
<sequence length="491" mass="57567">MGINFEIKAQSDTTENQSEKINNIKKEGKKNNSSKNKNQSPTEKITYFTSDSVTISHIHLECHKKTKDRIILRELAIHEGYKIHRKDIEEVLEQESNKIFNTRLFVTVDIFYEEFRKGELDIIISLTEQWYIYPIPLIELADRNFNVWWNQQGRDLRRLEYGIRVKHNNFRGRKEELSFLFQTGFTNKFDLRYSVPYINKAQTLGLNISIGYAENTNVGYITDRDTLRFVETPERDVLSTRFYSGLSLTARSRFYDRHTFSIGYRNQNIADTVAQLNGNFFGEGKVNQRYVELEYNFLRDLRDRANYPLKGYYFLFGVQQQGLGINKNDFSLFTARSEFAKFVPLSKKLFFHSSATMKLTFSQNTPYTNLRGIGYGRDVIRGFEYNVTESEQHFILKNTLRFKLFENTFRLDKMPSQFSKIPVAIYPKVYFDAGYAQLLNPYESNSLPNQWLYGTGAGIDMVLYFNMVFRAEYSFTSTGISGLRLGWKADF</sequence>
<gene>
    <name evidence="2" type="ordered locus">Fleli_3837</name>
</gene>
<feature type="region of interest" description="Disordered" evidence="1">
    <location>
        <begin position="1"/>
        <end position="43"/>
    </location>
</feature>
<evidence type="ECO:0000256" key="1">
    <source>
        <dbReference type="SAM" id="MobiDB-lite"/>
    </source>
</evidence>
<reference evidence="3" key="1">
    <citation type="submission" date="2012-06" db="EMBL/GenBank/DDBJ databases">
        <title>The complete genome of Flexibacter litoralis DSM 6794.</title>
        <authorList>
            <person name="Lucas S."/>
            <person name="Copeland A."/>
            <person name="Lapidus A."/>
            <person name="Glavina del Rio T."/>
            <person name="Dalin E."/>
            <person name="Tice H."/>
            <person name="Bruce D."/>
            <person name="Goodwin L."/>
            <person name="Pitluck S."/>
            <person name="Peters L."/>
            <person name="Ovchinnikova G."/>
            <person name="Lu M."/>
            <person name="Kyrpides N."/>
            <person name="Mavromatis K."/>
            <person name="Ivanova N."/>
            <person name="Brettin T."/>
            <person name="Detter J.C."/>
            <person name="Han C."/>
            <person name="Larimer F."/>
            <person name="Land M."/>
            <person name="Hauser L."/>
            <person name="Markowitz V."/>
            <person name="Cheng J.-F."/>
            <person name="Hugenholtz P."/>
            <person name="Woyke T."/>
            <person name="Wu D."/>
            <person name="Spring S."/>
            <person name="Lang E."/>
            <person name="Kopitz M."/>
            <person name="Brambilla E."/>
            <person name="Klenk H.-P."/>
            <person name="Eisen J.A."/>
        </authorList>
    </citation>
    <scope>NUCLEOTIDE SEQUENCE [LARGE SCALE GENOMIC DNA]</scope>
    <source>
        <strain evidence="3">ATCC 23117 / DSM 6794 / NBRC 15988 / NCIMB 1366 / Sio-4</strain>
    </source>
</reference>
<evidence type="ECO:0000313" key="2">
    <source>
        <dbReference type="EMBL" id="AFM06143.1"/>
    </source>
</evidence>